<evidence type="ECO:0000313" key="1">
    <source>
        <dbReference type="EMBL" id="MEF2155891.1"/>
    </source>
</evidence>
<dbReference type="CDD" id="cd14788">
    <property type="entry name" value="GumN"/>
    <property type="match status" value="1"/>
</dbReference>
<dbReference type="InterPro" id="IPR002816">
    <property type="entry name" value="TraB/PrgY/GumN_fam"/>
</dbReference>
<dbReference type="Pfam" id="PF01963">
    <property type="entry name" value="TraB_PrgY_gumN"/>
    <property type="match status" value="1"/>
</dbReference>
<keyword evidence="2" id="KW-1185">Reference proteome</keyword>
<accession>A0ABU7UZE1</accession>
<name>A0ABU7UZE1_9GAMM</name>
<evidence type="ECO:0000313" key="2">
    <source>
        <dbReference type="Proteomes" id="UP001356170"/>
    </source>
</evidence>
<organism evidence="1 2">
    <name type="scientific">Aquilutibacter rugosus</name>
    <dbReference type="NCBI Taxonomy" id="3115820"/>
    <lineage>
        <taxon>Bacteria</taxon>
        <taxon>Pseudomonadati</taxon>
        <taxon>Pseudomonadota</taxon>
        <taxon>Gammaproteobacteria</taxon>
        <taxon>Lysobacterales</taxon>
        <taxon>Lysobacteraceae</taxon>
        <taxon>Aquilutibacter</taxon>
    </lineage>
</organism>
<dbReference type="RefSeq" id="WP_331703876.1">
    <property type="nucleotide sequence ID" value="NZ_JAZHBO010000002.1"/>
</dbReference>
<protein>
    <submittedName>
        <fullName evidence="1">TraB/GumN family protein</fullName>
    </submittedName>
</protein>
<dbReference type="Proteomes" id="UP001356170">
    <property type="component" value="Unassembled WGS sequence"/>
</dbReference>
<reference evidence="1 2" key="1">
    <citation type="submission" date="2024-01" db="EMBL/GenBank/DDBJ databases">
        <title>Novel species of the genus Luteimonas isolated from rivers.</title>
        <authorList>
            <person name="Lu H."/>
        </authorList>
    </citation>
    <scope>NUCLEOTIDE SEQUENCE [LARGE SCALE GENOMIC DNA]</scope>
    <source>
        <strain evidence="1 2">FXH3W</strain>
    </source>
</reference>
<comment type="caution">
    <text evidence="1">The sequence shown here is derived from an EMBL/GenBank/DDBJ whole genome shotgun (WGS) entry which is preliminary data.</text>
</comment>
<gene>
    <name evidence="1" type="ORF">V3390_06540</name>
</gene>
<sequence>MVRWTGVVLVGSALWWGGVALGQERAAGHGFVTGVSADSAPQGADVLENIVKLGTVTVQGRQPGPRLWRVTKGDHTLWVLATLSPLPNGLEWDSTAVVERVKASQAVLWLPSFSMGVDAGFISKVYLGYKFLQVTKNPDGKTLKEVLPAATYARWAAVKPQLLGRNSGRERFRPIVAAEGLYGAALKKLGLSESKNVLDTVRATAKENKIPLVVPELSVKAKEPKKLLALASRITLNGEIECLNATLDTLQNDLPVIRSNALAWAQGNVGGIHVERLRHRNQVCQDVFFGSELMRAVGVSDVESQVRTIWLNKATEALAENRTTFAVLPFSNISGPRSYLKALENSGYTVIAPQ</sequence>
<dbReference type="EMBL" id="JAZHBO010000002">
    <property type="protein sequence ID" value="MEF2155891.1"/>
    <property type="molecule type" value="Genomic_DNA"/>
</dbReference>
<proteinExistence type="predicted"/>